<dbReference type="InterPro" id="IPR036398">
    <property type="entry name" value="CA_dom_sf"/>
</dbReference>
<name>A0ABM1ADV4_APLCA</name>
<accession>A0ABM1ADV4</accession>
<proteinExistence type="inferred from homology"/>
<keyword evidence="5" id="KW-0456">Lyase</keyword>
<keyword evidence="4" id="KW-0862">Zinc</keyword>
<dbReference type="RefSeq" id="XP_012945806.2">
    <property type="nucleotide sequence ID" value="XM_013090352.2"/>
</dbReference>
<evidence type="ECO:0000256" key="5">
    <source>
        <dbReference type="ARBA" id="ARBA00023239"/>
    </source>
</evidence>
<dbReference type="EC" id="4.2.1.1" evidence="2"/>
<keyword evidence="8" id="KW-1185">Reference proteome</keyword>
<reference evidence="9" key="1">
    <citation type="submission" date="2025-08" db="UniProtKB">
        <authorList>
            <consortium name="RefSeq"/>
        </authorList>
    </citation>
    <scope>IDENTIFICATION</scope>
</reference>
<sequence>MRCPRTLFRIKWQDRVPDTEVLQQAKMKSIIDGSEIPRAEFNMTRVLPPPSVPFYRYRGSLTTPPCTRNVIWSVFATPQVISRSQLNEFRQISLNKKLSPGNGGNIRPLQPINRRQIITNNVFYV</sequence>
<gene>
    <name evidence="9" type="primary">LOC106013761</name>
</gene>
<comment type="similarity">
    <text evidence="1">Belongs to the alpha-carbonic anhydrase family.</text>
</comment>
<dbReference type="InterPro" id="IPR023561">
    <property type="entry name" value="Carbonic_anhydrase_a-class"/>
</dbReference>
<dbReference type="InterPro" id="IPR001148">
    <property type="entry name" value="CA_dom"/>
</dbReference>
<feature type="domain" description="Alpha-carbonic anhydrase" evidence="7">
    <location>
        <begin position="1"/>
        <end position="121"/>
    </location>
</feature>
<evidence type="ECO:0000256" key="4">
    <source>
        <dbReference type="ARBA" id="ARBA00022833"/>
    </source>
</evidence>
<comment type="catalytic activity">
    <reaction evidence="6">
        <text>hydrogencarbonate + H(+) = CO2 + H2O</text>
        <dbReference type="Rhea" id="RHEA:10748"/>
        <dbReference type="ChEBI" id="CHEBI:15377"/>
        <dbReference type="ChEBI" id="CHEBI:15378"/>
        <dbReference type="ChEBI" id="CHEBI:16526"/>
        <dbReference type="ChEBI" id="CHEBI:17544"/>
        <dbReference type="EC" id="4.2.1.1"/>
    </reaction>
</comment>
<evidence type="ECO:0000313" key="9">
    <source>
        <dbReference type="RefSeq" id="XP_012945806.2"/>
    </source>
</evidence>
<dbReference type="SUPFAM" id="SSF51069">
    <property type="entry name" value="Carbonic anhydrase"/>
    <property type="match status" value="1"/>
</dbReference>
<evidence type="ECO:0000259" key="7">
    <source>
        <dbReference type="PROSITE" id="PS51144"/>
    </source>
</evidence>
<evidence type="ECO:0000313" key="8">
    <source>
        <dbReference type="Proteomes" id="UP000694888"/>
    </source>
</evidence>
<evidence type="ECO:0000256" key="1">
    <source>
        <dbReference type="ARBA" id="ARBA00010718"/>
    </source>
</evidence>
<dbReference type="Proteomes" id="UP000694888">
    <property type="component" value="Unplaced"/>
</dbReference>
<evidence type="ECO:0000256" key="2">
    <source>
        <dbReference type="ARBA" id="ARBA00012925"/>
    </source>
</evidence>
<evidence type="ECO:0000256" key="3">
    <source>
        <dbReference type="ARBA" id="ARBA00022723"/>
    </source>
</evidence>
<dbReference type="PANTHER" id="PTHR18952">
    <property type="entry name" value="CARBONIC ANHYDRASE"/>
    <property type="match status" value="1"/>
</dbReference>
<keyword evidence="3" id="KW-0479">Metal-binding</keyword>
<evidence type="ECO:0000256" key="6">
    <source>
        <dbReference type="ARBA" id="ARBA00048348"/>
    </source>
</evidence>
<dbReference type="PANTHER" id="PTHR18952:SF265">
    <property type="entry name" value="CARBONIC ANHYDRASE"/>
    <property type="match status" value="1"/>
</dbReference>
<protein>
    <recommendedName>
        <fullName evidence="2">carbonic anhydrase</fullName>
        <ecNumber evidence="2">4.2.1.1</ecNumber>
    </recommendedName>
</protein>
<dbReference type="Pfam" id="PF00194">
    <property type="entry name" value="Carb_anhydrase"/>
    <property type="match status" value="1"/>
</dbReference>
<dbReference type="PROSITE" id="PS51144">
    <property type="entry name" value="ALPHA_CA_2"/>
    <property type="match status" value="1"/>
</dbReference>
<dbReference type="Gene3D" id="3.10.200.10">
    <property type="entry name" value="Alpha carbonic anhydrase"/>
    <property type="match status" value="1"/>
</dbReference>
<dbReference type="SMART" id="SM01057">
    <property type="entry name" value="Carb_anhydrase"/>
    <property type="match status" value="1"/>
</dbReference>
<organism evidence="8 9">
    <name type="scientific">Aplysia californica</name>
    <name type="common">California sea hare</name>
    <dbReference type="NCBI Taxonomy" id="6500"/>
    <lineage>
        <taxon>Eukaryota</taxon>
        <taxon>Metazoa</taxon>
        <taxon>Spiralia</taxon>
        <taxon>Lophotrochozoa</taxon>
        <taxon>Mollusca</taxon>
        <taxon>Gastropoda</taxon>
        <taxon>Heterobranchia</taxon>
        <taxon>Euthyneura</taxon>
        <taxon>Tectipleura</taxon>
        <taxon>Aplysiida</taxon>
        <taxon>Aplysioidea</taxon>
        <taxon>Aplysiidae</taxon>
        <taxon>Aplysia</taxon>
    </lineage>
</organism>
<dbReference type="GeneID" id="106013761"/>